<evidence type="ECO:0000313" key="2">
    <source>
        <dbReference type="EMBL" id="SHI16181.1"/>
    </source>
</evidence>
<evidence type="ECO:0000259" key="1">
    <source>
        <dbReference type="PROSITE" id="PS51186"/>
    </source>
</evidence>
<dbReference type="GO" id="GO:0016747">
    <property type="term" value="F:acyltransferase activity, transferring groups other than amino-acyl groups"/>
    <property type="evidence" value="ECO:0007669"/>
    <property type="project" value="InterPro"/>
</dbReference>
<dbReference type="EMBL" id="FQXR01000016">
    <property type="protein sequence ID" value="SHI16181.1"/>
    <property type="molecule type" value="Genomic_DNA"/>
</dbReference>
<sequence>MVLYLSPNKFLDKERRQKQFEEFIENGEIILIGIYDDMPCGLVFANKDNDEQLAECGSIYSIYFLKEYWGKGLGTKLMDEAINILKSTAIFPINLLN</sequence>
<dbReference type="PROSITE" id="PS51186">
    <property type="entry name" value="GNAT"/>
    <property type="match status" value="1"/>
</dbReference>
<feature type="domain" description="N-acetyltransferase" evidence="1">
    <location>
        <begin position="1"/>
        <end position="97"/>
    </location>
</feature>
<dbReference type="InterPro" id="IPR016181">
    <property type="entry name" value="Acyl_CoA_acyltransferase"/>
</dbReference>
<reference evidence="2 3" key="1">
    <citation type="submission" date="2016-11" db="EMBL/GenBank/DDBJ databases">
        <authorList>
            <person name="Jaros S."/>
            <person name="Januszkiewicz K."/>
            <person name="Wedrychowicz H."/>
        </authorList>
    </citation>
    <scope>NUCLEOTIDE SEQUENCE [LARGE SCALE GENOMIC DNA]</scope>
    <source>
        <strain evidence="2 3">DSM 13106</strain>
    </source>
</reference>
<dbReference type="Proteomes" id="UP000184389">
    <property type="component" value="Unassembled WGS sequence"/>
</dbReference>
<proteinExistence type="predicted"/>
<gene>
    <name evidence="2" type="ORF">SAMN02745180_02498</name>
</gene>
<dbReference type="Pfam" id="PF00583">
    <property type="entry name" value="Acetyltransf_1"/>
    <property type="match status" value="1"/>
</dbReference>
<accession>A0A1M5YVY6</accession>
<dbReference type="CDD" id="cd04301">
    <property type="entry name" value="NAT_SF"/>
    <property type="match status" value="1"/>
</dbReference>
<dbReference type="InterPro" id="IPR000182">
    <property type="entry name" value="GNAT_dom"/>
</dbReference>
<dbReference type="OrthoDB" id="948250at2"/>
<keyword evidence="2" id="KW-0808">Transferase</keyword>
<dbReference type="AlphaFoldDB" id="A0A1M5YVY6"/>
<keyword evidence="3" id="KW-1185">Reference proteome</keyword>
<name>A0A1M5YVY6_9FIRM</name>
<organism evidence="2 3">
    <name type="scientific">Sporanaerobacter acetigenes DSM 13106</name>
    <dbReference type="NCBI Taxonomy" id="1123281"/>
    <lineage>
        <taxon>Bacteria</taxon>
        <taxon>Bacillati</taxon>
        <taxon>Bacillota</taxon>
        <taxon>Tissierellia</taxon>
        <taxon>Tissierellales</taxon>
        <taxon>Sporanaerobacteraceae</taxon>
        <taxon>Sporanaerobacter</taxon>
    </lineage>
</organism>
<dbReference type="RefSeq" id="WP_072745126.1">
    <property type="nucleotide sequence ID" value="NZ_FQXR01000016.1"/>
</dbReference>
<protein>
    <submittedName>
        <fullName evidence="2">Acetyltransferase (GNAT) family protein</fullName>
    </submittedName>
</protein>
<dbReference type="STRING" id="1123281.SAMN02745180_02498"/>
<dbReference type="SUPFAM" id="SSF55729">
    <property type="entry name" value="Acyl-CoA N-acyltransferases (Nat)"/>
    <property type="match status" value="1"/>
</dbReference>
<dbReference type="Gene3D" id="3.40.630.30">
    <property type="match status" value="1"/>
</dbReference>
<evidence type="ECO:0000313" key="3">
    <source>
        <dbReference type="Proteomes" id="UP000184389"/>
    </source>
</evidence>